<dbReference type="Proteomes" id="UP000823388">
    <property type="component" value="Chromosome 2K"/>
</dbReference>
<comment type="caution">
    <text evidence="2">The sequence shown here is derived from an EMBL/GenBank/DDBJ whole genome shotgun (WGS) entry which is preliminary data.</text>
</comment>
<protein>
    <submittedName>
        <fullName evidence="2">Uncharacterized protein</fullName>
    </submittedName>
</protein>
<dbReference type="AlphaFoldDB" id="A0A8T0WDL7"/>
<evidence type="ECO:0000313" key="3">
    <source>
        <dbReference type="Proteomes" id="UP000823388"/>
    </source>
</evidence>
<sequence>MEGRLPPVQAPPPPSRKSALLPLLCQTPRRPLVPTAATPHRLDALPPLAPLRHRSGPRRVHRRRDTPPPLAPWPSAPPCVPALPATGLSLRCEPPVEETDCWCMFNRGGSLVLASEDELSPVVMPIWCVRRSTRGAAREHNGRRRRARPLALVHWRRVGALSSTAPVTTTTDSAATTATSTIASFTTTTCSSSNSWRPNSASCRWWLCGVVPLADCLSSVSSLDDWIIVNPPWFVLTVQRSSSLCSCCSCLWAIRVFGRVHEDREFAIDVLLGEFACSRRDGRSASTSLLALSGEQSD</sequence>
<reference evidence="2" key="1">
    <citation type="submission" date="2020-05" db="EMBL/GenBank/DDBJ databases">
        <title>WGS assembly of Panicum virgatum.</title>
        <authorList>
            <person name="Lovell J.T."/>
            <person name="Jenkins J."/>
            <person name="Shu S."/>
            <person name="Juenger T.E."/>
            <person name="Schmutz J."/>
        </authorList>
    </citation>
    <scope>NUCLEOTIDE SEQUENCE</scope>
    <source>
        <strain evidence="2">AP13</strain>
    </source>
</reference>
<accession>A0A8T0WDL7</accession>
<proteinExistence type="predicted"/>
<evidence type="ECO:0000313" key="2">
    <source>
        <dbReference type="EMBL" id="KAG2641269.1"/>
    </source>
</evidence>
<keyword evidence="3" id="KW-1185">Reference proteome</keyword>
<evidence type="ECO:0000256" key="1">
    <source>
        <dbReference type="SAM" id="MobiDB-lite"/>
    </source>
</evidence>
<dbReference type="EMBL" id="CM029039">
    <property type="protein sequence ID" value="KAG2641269.1"/>
    <property type="molecule type" value="Genomic_DNA"/>
</dbReference>
<gene>
    <name evidence="2" type="ORF">PVAP13_2KG127816</name>
</gene>
<organism evidence="2 3">
    <name type="scientific">Panicum virgatum</name>
    <name type="common">Blackwell switchgrass</name>
    <dbReference type="NCBI Taxonomy" id="38727"/>
    <lineage>
        <taxon>Eukaryota</taxon>
        <taxon>Viridiplantae</taxon>
        <taxon>Streptophyta</taxon>
        <taxon>Embryophyta</taxon>
        <taxon>Tracheophyta</taxon>
        <taxon>Spermatophyta</taxon>
        <taxon>Magnoliopsida</taxon>
        <taxon>Liliopsida</taxon>
        <taxon>Poales</taxon>
        <taxon>Poaceae</taxon>
        <taxon>PACMAD clade</taxon>
        <taxon>Panicoideae</taxon>
        <taxon>Panicodae</taxon>
        <taxon>Paniceae</taxon>
        <taxon>Panicinae</taxon>
        <taxon>Panicum</taxon>
        <taxon>Panicum sect. Hiantes</taxon>
    </lineage>
</organism>
<name>A0A8T0WDL7_PANVG</name>
<feature type="compositionally biased region" description="Basic residues" evidence="1">
    <location>
        <begin position="51"/>
        <end position="64"/>
    </location>
</feature>
<feature type="region of interest" description="Disordered" evidence="1">
    <location>
        <begin position="31"/>
        <end position="73"/>
    </location>
</feature>